<organism evidence="2 3">
    <name type="scientific">Macrostomum lignano</name>
    <dbReference type="NCBI Taxonomy" id="282301"/>
    <lineage>
        <taxon>Eukaryota</taxon>
        <taxon>Metazoa</taxon>
        <taxon>Spiralia</taxon>
        <taxon>Lophotrochozoa</taxon>
        <taxon>Platyhelminthes</taxon>
        <taxon>Rhabditophora</taxon>
        <taxon>Macrostomorpha</taxon>
        <taxon>Macrostomida</taxon>
        <taxon>Macrostomidae</taxon>
        <taxon>Macrostomum</taxon>
    </lineage>
</organism>
<dbReference type="Proteomes" id="UP000095280">
    <property type="component" value="Unplaced"/>
</dbReference>
<dbReference type="AlphaFoldDB" id="A0A1I8I0T5"/>
<evidence type="ECO:0000256" key="1">
    <source>
        <dbReference type="SAM" id="SignalP"/>
    </source>
</evidence>
<evidence type="ECO:0000313" key="3">
    <source>
        <dbReference type="WBParaSite" id="maker-uti_cns_0009328-snap-gene-0.4-mRNA-1"/>
    </source>
</evidence>
<name>A0A1I8I0T5_9PLAT</name>
<accession>A0A1I8I0T5</accession>
<feature type="signal peptide" evidence="1">
    <location>
        <begin position="1"/>
        <end position="27"/>
    </location>
</feature>
<keyword evidence="2" id="KW-1185">Reference proteome</keyword>
<reference evidence="3" key="1">
    <citation type="submission" date="2016-11" db="UniProtKB">
        <authorList>
            <consortium name="WormBaseParasite"/>
        </authorList>
    </citation>
    <scope>IDENTIFICATION</scope>
</reference>
<sequence>MRRNLQIAIGISLATLLLSAAFQLVLAGNEYCYPRGNTNEFQLSLKLEFIEDRIIPKTYGDPVPEEGLNCKWKILTDHLDNSVVVLTGFDTEAHLSQQ</sequence>
<proteinExistence type="predicted"/>
<evidence type="ECO:0000313" key="2">
    <source>
        <dbReference type="Proteomes" id="UP000095280"/>
    </source>
</evidence>
<feature type="chain" id="PRO_5009320604" evidence="1">
    <location>
        <begin position="28"/>
        <end position="98"/>
    </location>
</feature>
<keyword evidence="1" id="KW-0732">Signal</keyword>
<protein>
    <submittedName>
        <fullName evidence="3">CUB domain-containing protein</fullName>
    </submittedName>
</protein>
<dbReference type="WBParaSite" id="maker-uti_cns_0009328-snap-gene-0.4-mRNA-1">
    <property type="protein sequence ID" value="maker-uti_cns_0009328-snap-gene-0.4-mRNA-1"/>
    <property type="gene ID" value="maker-uti_cns_0009328-snap-gene-0.4"/>
</dbReference>